<dbReference type="InterPro" id="IPR036583">
    <property type="entry name" value="23S_rRNA_IVS_sf"/>
</dbReference>
<name>A0ABW7N565_9BACT</name>
<evidence type="ECO:0000313" key="2">
    <source>
        <dbReference type="Proteomes" id="UP001610063"/>
    </source>
</evidence>
<dbReference type="Pfam" id="PF05635">
    <property type="entry name" value="23S_rRNA_IVP"/>
    <property type="match status" value="1"/>
</dbReference>
<dbReference type="Gene3D" id="1.20.1440.60">
    <property type="entry name" value="23S rRNA-intervening sequence"/>
    <property type="match status" value="1"/>
</dbReference>
<protein>
    <submittedName>
        <fullName evidence="1">Four helix bundle protein</fullName>
    </submittedName>
</protein>
<dbReference type="SUPFAM" id="SSF158446">
    <property type="entry name" value="IVS-encoded protein-like"/>
    <property type="match status" value="1"/>
</dbReference>
<reference evidence="1 2" key="1">
    <citation type="journal article" date="2013" name="Int. J. Syst. Evol. Microbiol.">
        <title>Marinoscillum luteum sp. nov., isolated from marine sediment.</title>
        <authorList>
            <person name="Cha I.T."/>
            <person name="Park S.J."/>
            <person name="Kim S.J."/>
            <person name="Kim J.G."/>
            <person name="Jung M.Y."/>
            <person name="Shin K.S."/>
            <person name="Kwon K.K."/>
            <person name="Yang S.H."/>
            <person name="Seo Y.S."/>
            <person name="Rhee S.K."/>
        </authorList>
    </citation>
    <scope>NUCLEOTIDE SEQUENCE [LARGE SCALE GENOMIC DNA]</scope>
    <source>
        <strain evidence="1 2">KCTC 23939</strain>
    </source>
</reference>
<dbReference type="PANTHER" id="PTHR38471">
    <property type="entry name" value="FOUR HELIX BUNDLE PROTEIN"/>
    <property type="match status" value="1"/>
</dbReference>
<gene>
    <name evidence="1" type="ORF">ACHKAR_04085</name>
</gene>
<evidence type="ECO:0000313" key="1">
    <source>
        <dbReference type="EMBL" id="MFH6982602.1"/>
    </source>
</evidence>
<dbReference type="CDD" id="cd16377">
    <property type="entry name" value="23S_rRNA_IVP_like"/>
    <property type="match status" value="1"/>
</dbReference>
<dbReference type="RefSeq" id="WP_395416288.1">
    <property type="nucleotide sequence ID" value="NZ_JBIPKE010000012.1"/>
</dbReference>
<keyword evidence="2" id="KW-1185">Reference proteome</keyword>
<dbReference type="InterPro" id="IPR012657">
    <property type="entry name" value="23S_rRNA-intervening_sequence"/>
</dbReference>
<dbReference type="NCBIfam" id="TIGR02436">
    <property type="entry name" value="four helix bundle protein"/>
    <property type="match status" value="1"/>
</dbReference>
<dbReference type="EMBL" id="JBIPKE010000012">
    <property type="protein sequence ID" value="MFH6982602.1"/>
    <property type="molecule type" value="Genomic_DNA"/>
</dbReference>
<accession>A0ABW7N565</accession>
<organism evidence="1 2">
    <name type="scientific">Marinoscillum luteum</name>
    <dbReference type="NCBI Taxonomy" id="861051"/>
    <lineage>
        <taxon>Bacteria</taxon>
        <taxon>Pseudomonadati</taxon>
        <taxon>Bacteroidota</taxon>
        <taxon>Cytophagia</taxon>
        <taxon>Cytophagales</taxon>
        <taxon>Reichenbachiellaceae</taxon>
        <taxon>Marinoscillum</taxon>
    </lineage>
</organism>
<comment type="caution">
    <text evidence="1">The sequence shown here is derived from an EMBL/GenBank/DDBJ whole genome shotgun (WGS) entry which is preliminary data.</text>
</comment>
<dbReference type="Proteomes" id="UP001610063">
    <property type="component" value="Unassembled WGS sequence"/>
</dbReference>
<dbReference type="PANTHER" id="PTHR38471:SF2">
    <property type="entry name" value="FOUR HELIX BUNDLE PROTEIN"/>
    <property type="match status" value="1"/>
</dbReference>
<sequence length="117" mass="13262">MRDFRKYKVWELGHEVTLVIYELTASFPDSERFGLTNQLRRASSSIPANIAEGCGRESDKDFKRFLYIANGSASEVEYFLILSTGLGYINKNDSETITEKVSVLRRSLNKLISSIST</sequence>
<proteinExistence type="predicted"/>